<evidence type="ECO:0008006" key="3">
    <source>
        <dbReference type="Google" id="ProtNLM"/>
    </source>
</evidence>
<evidence type="ECO:0000313" key="2">
    <source>
        <dbReference type="Proteomes" id="UP001529514"/>
    </source>
</evidence>
<organism evidence="1 2">
    <name type="scientific">Xenorhabdus taiwanensis</name>
    <dbReference type="NCBI Taxonomy" id="3085177"/>
    <lineage>
        <taxon>Bacteria</taxon>
        <taxon>Pseudomonadati</taxon>
        <taxon>Pseudomonadota</taxon>
        <taxon>Gammaproteobacteria</taxon>
        <taxon>Enterobacterales</taxon>
        <taxon>Morganellaceae</taxon>
        <taxon>Xenorhabdus</taxon>
    </lineage>
</organism>
<evidence type="ECO:0000313" key="1">
    <source>
        <dbReference type="EMBL" id="BET96676.1"/>
    </source>
</evidence>
<proteinExistence type="predicted"/>
<name>A0ABN7C2R6_9GAMM</name>
<dbReference type="Proteomes" id="UP001529514">
    <property type="component" value="Chromosome"/>
</dbReference>
<gene>
    <name evidence="1" type="ORF">TCT1_15970</name>
</gene>
<dbReference type="EMBL" id="AP028978">
    <property type="protein sequence ID" value="BET96676.1"/>
    <property type="molecule type" value="Genomic_DNA"/>
</dbReference>
<dbReference type="RefSeq" id="WP_374053408.1">
    <property type="nucleotide sequence ID" value="NZ_AP028978.1"/>
</dbReference>
<protein>
    <recommendedName>
        <fullName evidence="3">Type III secretion system effector and immunogenic protein OspC2</fullName>
    </recommendedName>
</protein>
<sequence length="292" mass="34294">MNNDEKEKLELQQRKAWDKYRGCVRSRWNTSAINRMMANGSRWRLFWPRNLHNDMQNNIKNLQHKIQIQPLSNEEQQFANAFMRNDFFVVHASDVNLINNPERNLLIYSRYRLQEKGIEFPTHHSSTQDILGLGNDDYVFFSLEVGNTLQKPFSLFGANFYRIPYKRENMAFRHSSMTLIDQINLNAPDGKMIEKISIRAREHLKCRAFLRENVHFCGIDNCLEGLLYSIILETRDLSRLSMKNDASLILSARTDNEMNSVINGLFRPEIRVPRMLGIPSGSYQTVMNKRFL</sequence>
<accession>A0ABN7C2R6</accession>
<keyword evidence="2" id="KW-1185">Reference proteome</keyword>
<reference evidence="1 2" key="1">
    <citation type="submission" date="2023-10" db="EMBL/GenBank/DDBJ databases">
        <title>Xenorhabdus taiwanensis sp. nov., a symbiotic bacterium associated with the entomopathogenic nematode Steinernema taiwanensis.</title>
        <authorList>
            <person name="Tseng C.T."/>
            <person name="Shu H.Y."/>
            <person name="Chen M.H."/>
            <person name="Fang Y.J."/>
            <person name="Wu T.L."/>
            <person name="Lin Y.C."/>
            <person name="Huang C.J."/>
        </authorList>
    </citation>
    <scope>NUCLEOTIDE SEQUENCE [LARGE SCALE GENOMIC DNA]</scope>
    <source>
        <strain evidence="1 2">TCT-1</strain>
    </source>
</reference>